<evidence type="ECO:0000256" key="4">
    <source>
        <dbReference type="SAM" id="Phobius"/>
    </source>
</evidence>
<gene>
    <name evidence="5" type="ORF">J4H85_02140</name>
</gene>
<comment type="similarity">
    <text evidence="2">Belongs to the CDP-alcohol phosphatidyltransferase class-I family.</text>
</comment>
<dbReference type="InterPro" id="IPR043130">
    <property type="entry name" value="CDP-OH_PTrfase_TM_dom"/>
</dbReference>
<dbReference type="Pfam" id="PF01066">
    <property type="entry name" value="CDP-OH_P_transf"/>
    <property type="match status" value="1"/>
</dbReference>
<accession>A0A939TTK6</accession>
<keyword evidence="4" id="KW-0812">Transmembrane</keyword>
<reference evidence="5" key="1">
    <citation type="submission" date="2021-03" db="EMBL/GenBank/DDBJ databases">
        <title>Leucobacter chromiisoli sp. nov., isolated from chromium-containing soil of chemical plant.</title>
        <authorList>
            <person name="Xu Z."/>
        </authorList>
    </citation>
    <scope>NUCLEOTIDE SEQUENCE</scope>
    <source>
        <strain evidence="5">K 70/01</strain>
    </source>
</reference>
<keyword evidence="4" id="KW-1133">Transmembrane helix</keyword>
<feature type="transmembrane region" description="Helical" evidence="4">
    <location>
        <begin position="92"/>
        <end position="119"/>
    </location>
</feature>
<evidence type="ECO:0000256" key="3">
    <source>
        <dbReference type="SAM" id="MobiDB-lite"/>
    </source>
</evidence>
<dbReference type="GO" id="GO:0016020">
    <property type="term" value="C:membrane"/>
    <property type="evidence" value="ECO:0007669"/>
    <property type="project" value="InterPro"/>
</dbReference>
<dbReference type="Proteomes" id="UP000668403">
    <property type="component" value="Unassembled WGS sequence"/>
</dbReference>
<evidence type="ECO:0000256" key="2">
    <source>
        <dbReference type="RuleBase" id="RU003750"/>
    </source>
</evidence>
<proteinExistence type="inferred from homology"/>
<evidence type="ECO:0000313" key="5">
    <source>
        <dbReference type="EMBL" id="MBO2988800.1"/>
    </source>
</evidence>
<dbReference type="InterPro" id="IPR048254">
    <property type="entry name" value="CDP_ALCOHOL_P_TRANSF_CS"/>
</dbReference>
<evidence type="ECO:0000256" key="1">
    <source>
        <dbReference type="ARBA" id="ARBA00022679"/>
    </source>
</evidence>
<organism evidence="5 6">
    <name type="scientific">Leucobacter tardus</name>
    <dbReference type="NCBI Taxonomy" id="501483"/>
    <lineage>
        <taxon>Bacteria</taxon>
        <taxon>Bacillati</taxon>
        <taxon>Actinomycetota</taxon>
        <taxon>Actinomycetes</taxon>
        <taxon>Micrococcales</taxon>
        <taxon>Microbacteriaceae</taxon>
        <taxon>Leucobacter</taxon>
    </lineage>
</organism>
<feature type="transmembrane region" description="Helical" evidence="4">
    <location>
        <begin position="168"/>
        <end position="189"/>
    </location>
</feature>
<keyword evidence="4" id="KW-0472">Membrane</keyword>
<dbReference type="Gene3D" id="1.20.120.1760">
    <property type="match status" value="1"/>
</dbReference>
<feature type="transmembrane region" description="Helical" evidence="4">
    <location>
        <begin position="238"/>
        <end position="261"/>
    </location>
</feature>
<feature type="transmembrane region" description="Helical" evidence="4">
    <location>
        <begin position="210"/>
        <end position="232"/>
    </location>
</feature>
<keyword evidence="1 2" id="KW-0808">Transferase</keyword>
<dbReference type="AlphaFoldDB" id="A0A939TTK6"/>
<sequence>MPCPDYTQSSSVRNRAVEDDGGGSVRTDDGVVSGYRAALDRLRAAQKPSAGTPLYSRLVNRPLGRRFAAFASVRGWTPNGVTFRSAACTFTAILLVALLPPTWWLGVIVSALLVLGYALDSADGQLARLRGGGSLQGEWLDHTVDAAKVLTIHVAILISAHRFFELPVAWLLVPIAYLVVDSLLFFGMMERDLLVRAVPGGTGAPPASTGILRAILILPSDYGLFCLVFLLLGLPLVFFAVYTVMLVCNAAFLVLALAKWYRQLGGIARG</sequence>
<protein>
    <submittedName>
        <fullName evidence="5">CDP-alcohol phosphatidyltransferase family protein</fullName>
    </submittedName>
</protein>
<dbReference type="PROSITE" id="PS00379">
    <property type="entry name" value="CDP_ALCOHOL_P_TRANSF"/>
    <property type="match status" value="1"/>
</dbReference>
<dbReference type="GO" id="GO:0016780">
    <property type="term" value="F:phosphotransferase activity, for other substituted phosphate groups"/>
    <property type="evidence" value="ECO:0007669"/>
    <property type="project" value="InterPro"/>
</dbReference>
<comment type="caution">
    <text evidence="5">The sequence shown here is derived from an EMBL/GenBank/DDBJ whole genome shotgun (WGS) entry which is preliminary data.</text>
</comment>
<dbReference type="EMBL" id="JAGFBF010000001">
    <property type="protein sequence ID" value="MBO2988800.1"/>
    <property type="molecule type" value="Genomic_DNA"/>
</dbReference>
<name>A0A939TTK6_9MICO</name>
<dbReference type="InterPro" id="IPR000462">
    <property type="entry name" value="CDP-OH_P_trans"/>
</dbReference>
<feature type="region of interest" description="Disordered" evidence="3">
    <location>
        <begin position="1"/>
        <end position="29"/>
    </location>
</feature>
<dbReference type="GO" id="GO:0008654">
    <property type="term" value="P:phospholipid biosynthetic process"/>
    <property type="evidence" value="ECO:0007669"/>
    <property type="project" value="InterPro"/>
</dbReference>
<feature type="compositionally biased region" description="Polar residues" evidence="3">
    <location>
        <begin position="1"/>
        <end position="13"/>
    </location>
</feature>
<evidence type="ECO:0000313" key="6">
    <source>
        <dbReference type="Proteomes" id="UP000668403"/>
    </source>
</evidence>
<keyword evidence="6" id="KW-1185">Reference proteome</keyword>